<dbReference type="InterPro" id="IPR001584">
    <property type="entry name" value="Integrase_cat-core"/>
</dbReference>
<gene>
    <name evidence="3" type="ORF">Tci_000570</name>
</gene>
<name>A0A699GH91_TANCI</name>
<dbReference type="PANTHER" id="PTHR42648">
    <property type="entry name" value="TRANSPOSASE, PUTATIVE-RELATED"/>
    <property type="match status" value="1"/>
</dbReference>
<dbReference type="InterPro" id="IPR057670">
    <property type="entry name" value="SH3_retrovirus"/>
</dbReference>
<dbReference type="GO" id="GO:0015074">
    <property type="term" value="P:DNA integration"/>
    <property type="evidence" value="ECO:0007669"/>
    <property type="project" value="InterPro"/>
</dbReference>
<evidence type="ECO:0000256" key="1">
    <source>
        <dbReference type="SAM" id="Coils"/>
    </source>
</evidence>
<dbReference type="Pfam" id="PF00665">
    <property type="entry name" value="rve"/>
    <property type="match status" value="1"/>
</dbReference>
<evidence type="ECO:0000313" key="3">
    <source>
        <dbReference type="EMBL" id="GEU28592.1"/>
    </source>
</evidence>
<dbReference type="PROSITE" id="PS50994">
    <property type="entry name" value="INTEGRASE"/>
    <property type="match status" value="1"/>
</dbReference>
<dbReference type="InterPro" id="IPR012337">
    <property type="entry name" value="RNaseH-like_sf"/>
</dbReference>
<dbReference type="Pfam" id="PF25597">
    <property type="entry name" value="SH3_retrovirus"/>
    <property type="match status" value="1"/>
</dbReference>
<accession>A0A699GH91</accession>
<feature type="coiled-coil region" evidence="1">
    <location>
        <begin position="360"/>
        <end position="387"/>
    </location>
</feature>
<dbReference type="Pfam" id="PF13976">
    <property type="entry name" value="gag_pre-integrs"/>
    <property type="match status" value="1"/>
</dbReference>
<dbReference type="InterPro" id="IPR036397">
    <property type="entry name" value="RNaseH_sf"/>
</dbReference>
<protein>
    <submittedName>
        <fullName evidence="3">Retrovirus-related Pol polyprotein from transposon TNT 1-94</fullName>
    </submittedName>
</protein>
<dbReference type="InterPro" id="IPR039537">
    <property type="entry name" value="Retrotran_Ty1/copia-like"/>
</dbReference>
<proteinExistence type="predicted"/>
<reference evidence="3" key="1">
    <citation type="journal article" date="2019" name="Sci. Rep.">
        <title>Draft genome of Tanacetum cinerariifolium, the natural source of mosquito coil.</title>
        <authorList>
            <person name="Yamashiro T."/>
            <person name="Shiraishi A."/>
            <person name="Satake H."/>
            <person name="Nakayama K."/>
        </authorList>
    </citation>
    <scope>NUCLEOTIDE SEQUENCE</scope>
</reference>
<dbReference type="PANTHER" id="PTHR42648:SF32">
    <property type="entry name" value="RIBONUCLEASE H-LIKE DOMAIN, GAG-PRE-INTEGRASE DOMAIN PROTEIN-RELATED"/>
    <property type="match status" value="1"/>
</dbReference>
<dbReference type="GO" id="GO:0003676">
    <property type="term" value="F:nucleic acid binding"/>
    <property type="evidence" value="ECO:0007669"/>
    <property type="project" value="InterPro"/>
</dbReference>
<dbReference type="AlphaFoldDB" id="A0A699GH91"/>
<dbReference type="InterPro" id="IPR025724">
    <property type="entry name" value="GAG-pre-integrase_dom"/>
</dbReference>
<evidence type="ECO:0000259" key="2">
    <source>
        <dbReference type="PROSITE" id="PS50994"/>
    </source>
</evidence>
<keyword evidence="1" id="KW-0175">Coiled coil</keyword>
<feature type="domain" description="Integrase catalytic" evidence="2">
    <location>
        <begin position="655"/>
        <end position="834"/>
    </location>
</feature>
<sequence>MDQDSLYMVAASKVPMLKPGEYELWRMKMEQYIQMVDYSLWEVIENGNKLLIIQVVEDVETIIASAIVEEKAQRRLELKATSTLMGIPNEYELKFNFIKDAKSLLQAVEKRIQKLISQLEIHGESISQEDVNQKFLRSLSPKWNTHTIMWRNKPQINTLSLDDLYNNLKIYEPEVKGTSSSNTNTKNVAFLSSNNTSSTNRGVNTAHSVTTANTQATADLQQIHPDDLKEMDLRWQMAMLTIRARRFLKNTGRKFTMNGSAELQGTKKTRIEKAQEGLCPLKHLLPQHWCHVMDLKVMIGVTKLKMVQLTLYSWLTLLQVLTMRFTVYKSKTSSLLKNESIYGEDIKLLKRKIYLREIAITELRRKLELAQKQKDEIQLTIENFENSSKNLGKLLYCQIIDKCKAGLAYNAVLPPYTRNFMPPKLDLSFYGLEEFVDEPKVNEPKVKKPVVETSEAKYSKDKPKIVRNNYSPLLIKEWISDSEDEVNAARQMTYLSKSSHSSVKRPIYKKTTFNNSNVNQKVSTVRSKTVNTARSKAIMRKLMEDMLPFEVTPKEGKSLAKLTDESHVLLKVPRNNNMYSVDLKNIVPKGGLTCLFAKATSDESKLWHRRLGHLNFKTMNKLVKRNLVRGLPSKFFENNQDCVACQKGKQHRASYKTKTENSISLALHLLHIDLFGLTFVKSLMKKRYCLVVTDDYSRFTRVFFLASKDETSAILKTFITGIENLVDHKVKVIRCDNRTEFKSKEMNQFCEIKGIMRQYSVARTPQQNRVAEMRNRTLIEAARTMLADSKLPTTFWADTACYVQNIVLVVKPHNKTSYELFHGKNPALSFMRLFGCLVTILNTKDHLGKFDGKVNEGFFVRYSINSKAFRVFNNTTRIIEENMHVDEDSRQENECHDQEKLDNVNITKIVKAASTNGVSTVGTNTSNELPFDPKMPNLEDISTFNFLNDHEDVDEMTDMNNLDTAIEVIHALKDPSWIEAMQEELLQFKLQEVWTLMDLPYRKRAIGTIWVFRNKKEVNNTSTPMETQKPLLKDKDGEEVDVNMYRSMISLLMYLTFSRPDIMFAVCACARYQVNLKKPLLKDKDGEEVDVNMYRSMIGSLMYLTSSRPDIMFAPTESEGFKQIIDFLNAHSIKYALTVNPTIYNLCIEQFLATAKVKNINGEAQLHAKIDGKKVVISEASIRRDL</sequence>
<dbReference type="Gene3D" id="3.30.420.10">
    <property type="entry name" value="Ribonuclease H-like superfamily/Ribonuclease H"/>
    <property type="match status" value="1"/>
</dbReference>
<comment type="caution">
    <text evidence="3">The sequence shown here is derived from an EMBL/GenBank/DDBJ whole genome shotgun (WGS) entry which is preliminary data.</text>
</comment>
<organism evidence="3">
    <name type="scientific">Tanacetum cinerariifolium</name>
    <name type="common">Dalmatian daisy</name>
    <name type="synonym">Chrysanthemum cinerariifolium</name>
    <dbReference type="NCBI Taxonomy" id="118510"/>
    <lineage>
        <taxon>Eukaryota</taxon>
        <taxon>Viridiplantae</taxon>
        <taxon>Streptophyta</taxon>
        <taxon>Embryophyta</taxon>
        <taxon>Tracheophyta</taxon>
        <taxon>Spermatophyta</taxon>
        <taxon>Magnoliopsida</taxon>
        <taxon>eudicotyledons</taxon>
        <taxon>Gunneridae</taxon>
        <taxon>Pentapetalae</taxon>
        <taxon>asterids</taxon>
        <taxon>campanulids</taxon>
        <taxon>Asterales</taxon>
        <taxon>Asteraceae</taxon>
        <taxon>Asteroideae</taxon>
        <taxon>Anthemideae</taxon>
        <taxon>Anthemidinae</taxon>
        <taxon>Tanacetum</taxon>
    </lineage>
</organism>
<dbReference type="SUPFAM" id="SSF53098">
    <property type="entry name" value="Ribonuclease H-like"/>
    <property type="match status" value="1"/>
</dbReference>
<dbReference type="EMBL" id="BKCJ010000010">
    <property type="protein sequence ID" value="GEU28592.1"/>
    <property type="molecule type" value="Genomic_DNA"/>
</dbReference>